<evidence type="ECO:0000256" key="4">
    <source>
        <dbReference type="ARBA" id="ARBA00023136"/>
    </source>
</evidence>
<organism evidence="8 9">
    <name type="scientific">Caenorhabditis auriculariae</name>
    <dbReference type="NCBI Taxonomy" id="2777116"/>
    <lineage>
        <taxon>Eukaryota</taxon>
        <taxon>Metazoa</taxon>
        <taxon>Ecdysozoa</taxon>
        <taxon>Nematoda</taxon>
        <taxon>Chromadorea</taxon>
        <taxon>Rhabditida</taxon>
        <taxon>Rhabditina</taxon>
        <taxon>Rhabditomorpha</taxon>
        <taxon>Rhabditoidea</taxon>
        <taxon>Rhabditidae</taxon>
        <taxon>Peloderinae</taxon>
        <taxon>Caenorhabditis</taxon>
    </lineage>
</organism>
<dbReference type="AlphaFoldDB" id="A0A8S1GS29"/>
<evidence type="ECO:0000256" key="2">
    <source>
        <dbReference type="ARBA" id="ARBA00022692"/>
    </source>
</evidence>
<dbReference type="Pfam" id="PF04991">
    <property type="entry name" value="LicD"/>
    <property type="match status" value="1"/>
</dbReference>
<evidence type="ECO:0000259" key="6">
    <source>
        <dbReference type="Pfam" id="PF04991"/>
    </source>
</evidence>
<accession>A0A8S1GS29</accession>
<dbReference type="GO" id="GO:0016020">
    <property type="term" value="C:membrane"/>
    <property type="evidence" value="ECO:0007669"/>
    <property type="project" value="UniProtKB-SubCell"/>
</dbReference>
<dbReference type="Pfam" id="PF24413">
    <property type="entry name" value="W02B3_4_N"/>
    <property type="match status" value="1"/>
</dbReference>
<reference evidence="8" key="1">
    <citation type="submission" date="2020-10" db="EMBL/GenBank/DDBJ databases">
        <authorList>
            <person name="Kikuchi T."/>
        </authorList>
    </citation>
    <scope>NUCLEOTIDE SEQUENCE</scope>
    <source>
        <strain evidence="8">NKZ352</strain>
    </source>
</reference>
<keyword evidence="2" id="KW-0812">Transmembrane</keyword>
<dbReference type="PANTHER" id="PTHR15407:SF28">
    <property type="entry name" value="RIBITOL-5-PHOSPHATE TRANSFERASE FKTN"/>
    <property type="match status" value="1"/>
</dbReference>
<evidence type="ECO:0000259" key="7">
    <source>
        <dbReference type="Pfam" id="PF24413"/>
    </source>
</evidence>
<name>A0A8S1GS29_9PELO</name>
<feature type="domain" description="W02B3.4-like N-terminal" evidence="7">
    <location>
        <begin position="46"/>
        <end position="157"/>
    </location>
</feature>
<evidence type="ECO:0000313" key="8">
    <source>
        <dbReference type="EMBL" id="CAD6185711.1"/>
    </source>
</evidence>
<evidence type="ECO:0008006" key="10">
    <source>
        <dbReference type="Google" id="ProtNLM"/>
    </source>
</evidence>
<evidence type="ECO:0000256" key="3">
    <source>
        <dbReference type="ARBA" id="ARBA00022989"/>
    </source>
</evidence>
<evidence type="ECO:0000256" key="5">
    <source>
        <dbReference type="SAM" id="SignalP"/>
    </source>
</evidence>
<keyword evidence="3" id="KW-1133">Transmembrane helix</keyword>
<feature type="signal peptide" evidence="5">
    <location>
        <begin position="1"/>
        <end position="25"/>
    </location>
</feature>
<keyword evidence="4" id="KW-0472">Membrane</keyword>
<dbReference type="InterPro" id="IPR057641">
    <property type="entry name" value="W02B3_4_N"/>
</dbReference>
<feature type="domain" description="LicD/FKTN/FKRP nucleotidyltransferase" evidence="6">
    <location>
        <begin position="193"/>
        <end position="279"/>
    </location>
</feature>
<evidence type="ECO:0000256" key="1">
    <source>
        <dbReference type="ARBA" id="ARBA00004167"/>
    </source>
</evidence>
<proteinExistence type="predicted"/>
<dbReference type="GO" id="GO:0009100">
    <property type="term" value="P:glycoprotein metabolic process"/>
    <property type="evidence" value="ECO:0007669"/>
    <property type="project" value="UniProtKB-ARBA"/>
</dbReference>
<gene>
    <name evidence="8" type="ORF">CAUJ_LOCUS1630</name>
</gene>
<dbReference type="EMBL" id="CAJGYM010000003">
    <property type="protein sequence ID" value="CAD6185711.1"/>
    <property type="molecule type" value="Genomic_DNA"/>
</dbReference>
<dbReference type="PANTHER" id="PTHR15407">
    <property type="entry name" value="FUKUTIN-RELATED"/>
    <property type="match status" value="1"/>
</dbReference>
<dbReference type="InterPro" id="IPR007074">
    <property type="entry name" value="LicD/FKTN/FKRP_NTP_transf"/>
</dbReference>
<protein>
    <recommendedName>
        <fullName evidence="10">Fukutin</fullName>
    </recommendedName>
</protein>
<feature type="chain" id="PRO_5035721399" description="Fukutin" evidence="5">
    <location>
        <begin position="26"/>
        <end position="368"/>
    </location>
</feature>
<sequence>MRMHQSQKLFLLLFIPCLIFLILYSKKSDPLISNFEADFISSENCCLCILQSLNTTLPAILIDAELLKGIAEKSCKLRKRRIEIGVDVAHLEDKTILNDERFNVTFFENDPATDFLRFRTKPTRITPKIAGTMKFGLLEVPDPEMFSEYWRRSRLIKCRNINMNRPLSASVLPQRKSVAFLADVRDRLLQFGMFSFLNGGTLLGWYRECGVIPHTSDMDIAVMAGDFNPALIPFLQSNESDFKLSRILGEPRESFEVTVYKKNNTRVYIDVFLMYSSDSTSWVGGTAGNGSKFKYSYPVYDPYCAAELYGHLFWVTCRPALMLKTEYGKDWAKDFPSSRYYWNKSHFNVKPNGRWKEEDMPRVYQIFE</sequence>
<comment type="caution">
    <text evidence="8">The sequence shown here is derived from an EMBL/GenBank/DDBJ whole genome shotgun (WGS) entry which is preliminary data.</text>
</comment>
<dbReference type="OrthoDB" id="444255at2759"/>
<keyword evidence="9" id="KW-1185">Reference proteome</keyword>
<comment type="subcellular location">
    <subcellularLocation>
        <location evidence="1">Membrane</location>
        <topology evidence="1">Single-pass membrane protein</topology>
    </subcellularLocation>
</comment>
<dbReference type="Proteomes" id="UP000835052">
    <property type="component" value="Unassembled WGS sequence"/>
</dbReference>
<evidence type="ECO:0000313" key="9">
    <source>
        <dbReference type="Proteomes" id="UP000835052"/>
    </source>
</evidence>
<dbReference type="InterPro" id="IPR009644">
    <property type="entry name" value="FKTN/MNN4/W02B3.4-1"/>
</dbReference>
<keyword evidence="5" id="KW-0732">Signal</keyword>